<sequence>MGLCLCSFSIQACILHLILFTGLLQRNNPVSALLIAFITLDYTLVHVLIRFLSYCIHTAQFLHYCSIHASCFSSPLESPKNTHVVLLNACIMLLQSPESPKITFFGFQSSSLESPKNTHCSFPQSAQF</sequence>
<gene>
    <name evidence="2" type="ORF">XENOCAPTIV_021424</name>
</gene>
<comment type="caution">
    <text evidence="2">The sequence shown here is derived from an EMBL/GenBank/DDBJ whole genome shotgun (WGS) entry which is preliminary data.</text>
</comment>
<protein>
    <submittedName>
        <fullName evidence="2">Uncharacterized protein</fullName>
    </submittedName>
</protein>
<evidence type="ECO:0000313" key="3">
    <source>
        <dbReference type="Proteomes" id="UP001434883"/>
    </source>
</evidence>
<keyword evidence="3" id="KW-1185">Reference proteome</keyword>
<keyword evidence="1" id="KW-1133">Transmembrane helix</keyword>
<accession>A0ABV0R1H5</accession>
<feature type="transmembrane region" description="Helical" evidence="1">
    <location>
        <begin position="30"/>
        <end position="52"/>
    </location>
</feature>
<organism evidence="2 3">
    <name type="scientific">Xenoophorus captivus</name>
    <dbReference type="NCBI Taxonomy" id="1517983"/>
    <lineage>
        <taxon>Eukaryota</taxon>
        <taxon>Metazoa</taxon>
        <taxon>Chordata</taxon>
        <taxon>Craniata</taxon>
        <taxon>Vertebrata</taxon>
        <taxon>Euteleostomi</taxon>
        <taxon>Actinopterygii</taxon>
        <taxon>Neopterygii</taxon>
        <taxon>Teleostei</taxon>
        <taxon>Neoteleostei</taxon>
        <taxon>Acanthomorphata</taxon>
        <taxon>Ovalentaria</taxon>
        <taxon>Atherinomorphae</taxon>
        <taxon>Cyprinodontiformes</taxon>
        <taxon>Goodeidae</taxon>
        <taxon>Xenoophorus</taxon>
    </lineage>
</organism>
<evidence type="ECO:0000256" key="1">
    <source>
        <dbReference type="SAM" id="Phobius"/>
    </source>
</evidence>
<keyword evidence="1" id="KW-0812">Transmembrane</keyword>
<proteinExistence type="predicted"/>
<dbReference type="Proteomes" id="UP001434883">
    <property type="component" value="Unassembled WGS sequence"/>
</dbReference>
<evidence type="ECO:0000313" key="2">
    <source>
        <dbReference type="EMBL" id="MEQ2201960.1"/>
    </source>
</evidence>
<keyword evidence="1" id="KW-0472">Membrane</keyword>
<reference evidence="2 3" key="1">
    <citation type="submission" date="2021-06" db="EMBL/GenBank/DDBJ databases">
        <authorList>
            <person name="Palmer J.M."/>
        </authorList>
    </citation>
    <scope>NUCLEOTIDE SEQUENCE [LARGE SCALE GENOMIC DNA]</scope>
    <source>
        <strain evidence="2 3">XC_2019</strain>
        <tissue evidence="2">Muscle</tissue>
    </source>
</reference>
<dbReference type="EMBL" id="JAHRIN010029891">
    <property type="protein sequence ID" value="MEQ2201960.1"/>
    <property type="molecule type" value="Genomic_DNA"/>
</dbReference>
<name>A0ABV0R1H5_9TELE</name>